<feature type="compositionally biased region" description="Basic and acidic residues" evidence="1">
    <location>
        <begin position="19"/>
        <end position="30"/>
    </location>
</feature>
<feature type="compositionally biased region" description="Basic residues" evidence="1">
    <location>
        <begin position="69"/>
        <end position="82"/>
    </location>
</feature>
<feature type="compositionally biased region" description="Basic and acidic residues" evidence="1">
    <location>
        <begin position="175"/>
        <end position="186"/>
    </location>
</feature>
<sequence>MQQASVSLAGEAQGSTKEACSRHLAAREGEGEADAATLGQGQRRGGAPHAVPAQASLLPDPGAQGADRHARRGRRERRRAARRVPCSGTWSTCAADEEVTPLCKRNRSTAVAWPVRACPEDKQDLERQELDRDAGRSLVSIPSVLPPLQTGHLEAVREAIAIHKHERYLSATSGGHERRCVEERQRKPGRKAQRPQRANHGRFWLPQSHGLQTHVCSAADSPGVPAEDGRILDGGPQVGGEHCQAPPGVTSQMANRHPGLACLTAVTELCSSSNSVRPRS</sequence>
<proteinExistence type="predicted"/>
<dbReference type="EMBL" id="BPQB01000010">
    <property type="protein sequence ID" value="GJE88701.1"/>
    <property type="molecule type" value="Genomic_DNA"/>
</dbReference>
<gene>
    <name evidence="2" type="ORF">PsYK624_047840</name>
</gene>
<reference evidence="2 3" key="1">
    <citation type="submission" date="2021-08" db="EMBL/GenBank/DDBJ databases">
        <title>Draft Genome Sequence of Phanerochaete sordida strain YK-624.</title>
        <authorList>
            <person name="Mori T."/>
            <person name="Dohra H."/>
            <person name="Suzuki T."/>
            <person name="Kawagishi H."/>
            <person name="Hirai H."/>
        </authorList>
    </citation>
    <scope>NUCLEOTIDE SEQUENCE [LARGE SCALE GENOMIC DNA]</scope>
    <source>
        <strain evidence="2 3">YK-624</strain>
    </source>
</reference>
<dbReference type="AlphaFoldDB" id="A0A9P3G5L3"/>
<keyword evidence="3" id="KW-1185">Reference proteome</keyword>
<evidence type="ECO:0000256" key="1">
    <source>
        <dbReference type="SAM" id="MobiDB-lite"/>
    </source>
</evidence>
<evidence type="ECO:0000313" key="3">
    <source>
        <dbReference type="Proteomes" id="UP000703269"/>
    </source>
</evidence>
<comment type="caution">
    <text evidence="2">The sequence shown here is derived from an EMBL/GenBank/DDBJ whole genome shotgun (WGS) entry which is preliminary data.</text>
</comment>
<evidence type="ECO:0000313" key="2">
    <source>
        <dbReference type="EMBL" id="GJE88701.1"/>
    </source>
</evidence>
<name>A0A9P3G5L3_9APHY</name>
<dbReference type="Proteomes" id="UP000703269">
    <property type="component" value="Unassembled WGS sequence"/>
</dbReference>
<feature type="region of interest" description="Disordered" evidence="1">
    <location>
        <begin position="1"/>
        <end position="83"/>
    </location>
</feature>
<accession>A0A9P3G5L3</accession>
<feature type="region of interest" description="Disordered" evidence="1">
    <location>
        <begin position="173"/>
        <end position="201"/>
    </location>
</feature>
<organism evidence="2 3">
    <name type="scientific">Phanerochaete sordida</name>
    <dbReference type="NCBI Taxonomy" id="48140"/>
    <lineage>
        <taxon>Eukaryota</taxon>
        <taxon>Fungi</taxon>
        <taxon>Dikarya</taxon>
        <taxon>Basidiomycota</taxon>
        <taxon>Agaricomycotina</taxon>
        <taxon>Agaricomycetes</taxon>
        <taxon>Polyporales</taxon>
        <taxon>Phanerochaetaceae</taxon>
        <taxon>Phanerochaete</taxon>
    </lineage>
</organism>
<feature type="compositionally biased region" description="Basic residues" evidence="1">
    <location>
        <begin position="187"/>
        <end position="200"/>
    </location>
</feature>
<protein>
    <submittedName>
        <fullName evidence="2">Uncharacterized protein</fullName>
    </submittedName>
</protein>